<keyword evidence="1" id="KW-1133">Transmembrane helix</keyword>
<feature type="transmembrane region" description="Helical" evidence="1">
    <location>
        <begin position="66"/>
        <end position="83"/>
    </location>
</feature>
<dbReference type="Proteomes" id="UP001500618">
    <property type="component" value="Unassembled WGS sequence"/>
</dbReference>
<organism evidence="2 3">
    <name type="scientific">Fodinicola feengrottensis</name>
    <dbReference type="NCBI Taxonomy" id="435914"/>
    <lineage>
        <taxon>Bacteria</taxon>
        <taxon>Bacillati</taxon>
        <taxon>Actinomycetota</taxon>
        <taxon>Actinomycetes</taxon>
        <taxon>Mycobacteriales</taxon>
        <taxon>Fodinicola</taxon>
    </lineage>
</organism>
<dbReference type="RefSeq" id="WP_344314684.1">
    <property type="nucleotide sequence ID" value="NZ_BAAANY010000038.1"/>
</dbReference>
<comment type="caution">
    <text evidence="2">The sequence shown here is derived from an EMBL/GenBank/DDBJ whole genome shotgun (WGS) entry which is preliminary data.</text>
</comment>
<dbReference type="EMBL" id="BAAANY010000038">
    <property type="protein sequence ID" value="GAA1713344.1"/>
    <property type="molecule type" value="Genomic_DNA"/>
</dbReference>
<evidence type="ECO:0000256" key="1">
    <source>
        <dbReference type="SAM" id="Phobius"/>
    </source>
</evidence>
<proteinExistence type="predicted"/>
<gene>
    <name evidence="2" type="ORF">GCM10009765_73030</name>
</gene>
<evidence type="ECO:0000313" key="3">
    <source>
        <dbReference type="Proteomes" id="UP001500618"/>
    </source>
</evidence>
<keyword evidence="1" id="KW-0472">Membrane</keyword>
<feature type="transmembrane region" description="Helical" evidence="1">
    <location>
        <begin position="6"/>
        <end position="27"/>
    </location>
</feature>
<sequence length="248" mass="25375">MTGGALFVAVFLACAVEAVEAVTIVLAAGTARHWRSAGLGVGAALLTLAAIVAALGPALTAVPLNGLRLVVGGLLLVFGLQWLRKAVLRASGHKALHDEDAIFRTQLASAATATVQSRGIVKDWYAFILSFKGVLLEGLEVAFIALTFGSNQHNVPLAAAAALVAVALVASAGFAIRAPLARVPENTLKFVVGVMLTGFGIFWAGEGAGAQWPGADTALLVIIPVIALLALGLTALLHRTSPPLEVIP</sequence>
<keyword evidence="3" id="KW-1185">Reference proteome</keyword>
<feature type="transmembrane region" description="Helical" evidence="1">
    <location>
        <begin position="155"/>
        <end position="176"/>
    </location>
</feature>
<feature type="transmembrane region" description="Helical" evidence="1">
    <location>
        <begin position="188"/>
        <end position="205"/>
    </location>
</feature>
<reference evidence="2 3" key="1">
    <citation type="journal article" date="2019" name="Int. J. Syst. Evol. Microbiol.">
        <title>The Global Catalogue of Microorganisms (GCM) 10K type strain sequencing project: providing services to taxonomists for standard genome sequencing and annotation.</title>
        <authorList>
            <consortium name="The Broad Institute Genomics Platform"/>
            <consortium name="The Broad Institute Genome Sequencing Center for Infectious Disease"/>
            <person name="Wu L."/>
            <person name="Ma J."/>
        </authorList>
    </citation>
    <scope>NUCLEOTIDE SEQUENCE [LARGE SCALE GENOMIC DNA]</scope>
    <source>
        <strain evidence="2 3">JCM 14718</strain>
    </source>
</reference>
<feature type="transmembrane region" description="Helical" evidence="1">
    <location>
        <begin position="39"/>
        <end position="60"/>
    </location>
</feature>
<feature type="transmembrane region" description="Helical" evidence="1">
    <location>
        <begin position="124"/>
        <end position="149"/>
    </location>
</feature>
<evidence type="ECO:0008006" key="4">
    <source>
        <dbReference type="Google" id="ProtNLM"/>
    </source>
</evidence>
<evidence type="ECO:0000313" key="2">
    <source>
        <dbReference type="EMBL" id="GAA1713344.1"/>
    </source>
</evidence>
<keyword evidence="1" id="KW-0812">Transmembrane</keyword>
<accession>A0ABN2IWR6</accession>
<protein>
    <recommendedName>
        <fullName evidence="4">GDT1 family protein</fullName>
    </recommendedName>
</protein>
<name>A0ABN2IWR6_9ACTN</name>
<feature type="transmembrane region" description="Helical" evidence="1">
    <location>
        <begin position="217"/>
        <end position="237"/>
    </location>
</feature>